<accession>A0ABT8F164</accession>
<evidence type="ECO:0000256" key="1">
    <source>
        <dbReference type="SAM" id="Coils"/>
    </source>
</evidence>
<evidence type="ECO:0000313" key="4">
    <source>
        <dbReference type="EMBL" id="MDN4164190.1"/>
    </source>
</evidence>
<gene>
    <name evidence="4" type="ORF">QWY31_01690</name>
</gene>
<evidence type="ECO:0000259" key="3">
    <source>
        <dbReference type="Pfam" id="PF01979"/>
    </source>
</evidence>
<feature type="domain" description="Amidohydrolase-related" evidence="3">
    <location>
        <begin position="352"/>
        <end position="427"/>
    </location>
</feature>
<comment type="caution">
    <text evidence="4">The sequence shown here is derived from an EMBL/GenBank/DDBJ whole genome shotgun (WGS) entry which is preliminary data.</text>
</comment>
<feature type="coiled-coil region" evidence="1">
    <location>
        <begin position="956"/>
        <end position="983"/>
    </location>
</feature>
<dbReference type="Proteomes" id="UP001168552">
    <property type="component" value="Unassembled WGS sequence"/>
</dbReference>
<dbReference type="PANTHER" id="PTHR43135">
    <property type="entry name" value="ALPHA-D-RIBOSE 1-METHYLPHOSPHONATE 5-TRIPHOSPHATE DIPHOSPHATASE"/>
    <property type="match status" value="1"/>
</dbReference>
<dbReference type="InterPro" id="IPR006680">
    <property type="entry name" value="Amidohydro-rel"/>
</dbReference>
<dbReference type="PANTHER" id="PTHR43135:SF3">
    <property type="entry name" value="ALPHA-D-RIBOSE 1-METHYLPHOSPHONATE 5-TRIPHOSPHATE DIPHOSPHATASE"/>
    <property type="match status" value="1"/>
</dbReference>
<name>A0ABT8F164_9BACT</name>
<dbReference type="InterPro" id="IPR032466">
    <property type="entry name" value="Metal_Hydrolase"/>
</dbReference>
<dbReference type="Gene3D" id="2.30.40.10">
    <property type="entry name" value="Urease, subunit C, domain 1"/>
    <property type="match status" value="1"/>
</dbReference>
<protein>
    <submittedName>
        <fullName evidence="4">Amidohydrolase family protein</fullName>
    </submittedName>
</protein>
<dbReference type="Pfam" id="PF01979">
    <property type="entry name" value="Amidohydro_1"/>
    <property type="match status" value="2"/>
</dbReference>
<evidence type="ECO:0000256" key="2">
    <source>
        <dbReference type="SAM" id="SignalP"/>
    </source>
</evidence>
<dbReference type="EMBL" id="JAUHJS010000001">
    <property type="protein sequence ID" value="MDN4164190.1"/>
    <property type="molecule type" value="Genomic_DNA"/>
</dbReference>
<sequence length="1013" mass="111799">MSKRLYTVCKVALLLLTLSIGAFAQETFPANGVKDSRLQVYAFTNATIYVDYQTVLQNATLIIKEGKVEQVGAGIAIPKEAIVTDLKGKTIYPSFVDPYSQYGIPAVKAERASWGGQPQLDTKTSGPFNWNEAVKAEYNAYTEFTVNPKEAENLRKAGFGAVNTFRADGLVRGSSALVSLASDRDQNVVLNERTAAHFSLDKGSSRQSYPSSMMGYIALIRQTYLDAQWYKNGGNKTFNDQSLESFNRNQSLPSIFDASDKLNLLRAAKIGSEFGVNYIIKGGGDEYQRINDVKATKASLIIPVNFPDAYDVEDPYDAMMVSLADLKHWELAPTNPSVLASNGVAFAFTASGLKDPSQYLSNIRKAVKAGLDEKTALKAMTATPAQFLRSDNTVGALRKGMLANFVVTNGNLFEDDTKIYQNWVQGKPYVLAEINEIDLSGKYNLMVGNTSYLLEISGKPGSPSAKVKVNDTTELKSTFKMSQDLLSLSFDADKEGNGKIRLSGWMVGKDLKGNGQLVNGEWINWTATYAEALKAEEKKEEKKEEEKKEELGKVIYPFTAFGNETLPKSELILIKNATIWTNEAQGIVTETDVLLKDGKISQIGKNLSSAGARVIDGTGKHLTAGIIDEHTHIAATSINDVQSVSAEVRMGDVIDSEDIDIYRQLAGGVVAGQILHGSANAIGGQSALVKYRWGLAPEQLKINGADGFIKCALGENVKQSNWGDGNTIRYPQTRMGVEQVFVDAFTRAQEYEKEWNAYNALPAKTKAATAAPRRDLELETLLEILRKKRFISCHSYVQSEINMLMKVAERFDFRINTFTHILEGYKLADKMAEHGVAASTFADWWAYKMEVREAIPYNAALMNGEGVVTAINSDDAEMARRLNQEAAKTVKYGGVSEEEAWKMVTLNPAKMLHLDNRMGSIKVGKDADVVLWSDNPLSIYAKAEKTIIDGAVYFDIEQEQAKRTALEQEKARLIQKMLDVKKAGGPTQRPAMRQKHMFHCEDVIYHSHAENLD</sequence>
<dbReference type="Gene3D" id="3.20.20.140">
    <property type="entry name" value="Metal-dependent hydrolases"/>
    <property type="match status" value="2"/>
</dbReference>
<dbReference type="RefSeq" id="WP_320002716.1">
    <property type="nucleotide sequence ID" value="NZ_JAUHJS010000001.1"/>
</dbReference>
<proteinExistence type="predicted"/>
<keyword evidence="2" id="KW-0732">Signal</keyword>
<dbReference type="SUPFAM" id="SSF51338">
    <property type="entry name" value="Composite domain of metallo-dependent hydrolases"/>
    <property type="match status" value="2"/>
</dbReference>
<feature type="domain" description="Amidohydrolase-related" evidence="3">
    <location>
        <begin position="865"/>
        <end position="945"/>
    </location>
</feature>
<feature type="chain" id="PRO_5046430878" evidence="2">
    <location>
        <begin position="25"/>
        <end position="1013"/>
    </location>
</feature>
<dbReference type="InterPro" id="IPR051781">
    <property type="entry name" value="Metallo-dep_Hydrolase"/>
</dbReference>
<evidence type="ECO:0000313" key="5">
    <source>
        <dbReference type="Proteomes" id="UP001168552"/>
    </source>
</evidence>
<keyword evidence="5" id="KW-1185">Reference proteome</keyword>
<dbReference type="SUPFAM" id="SSF51556">
    <property type="entry name" value="Metallo-dependent hydrolases"/>
    <property type="match status" value="1"/>
</dbReference>
<reference evidence="4" key="1">
    <citation type="submission" date="2023-06" db="EMBL/GenBank/DDBJ databases">
        <title>Cytophagales bacterium Strain LB-30, isolated from soil.</title>
        <authorList>
            <person name="Liu B."/>
        </authorList>
    </citation>
    <scope>NUCLEOTIDE SEQUENCE</scope>
    <source>
        <strain evidence="4">LB-30</strain>
    </source>
</reference>
<organism evidence="4 5">
    <name type="scientific">Shiella aurantiaca</name>
    <dbReference type="NCBI Taxonomy" id="3058365"/>
    <lineage>
        <taxon>Bacteria</taxon>
        <taxon>Pseudomonadati</taxon>
        <taxon>Bacteroidota</taxon>
        <taxon>Cytophagia</taxon>
        <taxon>Cytophagales</taxon>
        <taxon>Shiellaceae</taxon>
        <taxon>Shiella</taxon>
    </lineage>
</organism>
<keyword evidence="1" id="KW-0175">Coiled coil</keyword>
<feature type="signal peptide" evidence="2">
    <location>
        <begin position="1"/>
        <end position="24"/>
    </location>
</feature>
<dbReference type="InterPro" id="IPR011059">
    <property type="entry name" value="Metal-dep_hydrolase_composite"/>
</dbReference>